<dbReference type="RefSeq" id="WP_005457010.1">
    <property type="nucleotide sequence ID" value="NZ_CM001440.1"/>
</dbReference>
<accession>H5XHK8</accession>
<organism evidence="2 3">
    <name type="scientific">Saccharomonospora cyanea NA-134</name>
    <dbReference type="NCBI Taxonomy" id="882082"/>
    <lineage>
        <taxon>Bacteria</taxon>
        <taxon>Bacillati</taxon>
        <taxon>Actinomycetota</taxon>
        <taxon>Actinomycetes</taxon>
        <taxon>Pseudonocardiales</taxon>
        <taxon>Pseudonocardiaceae</taxon>
        <taxon>Saccharomonospora</taxon>
    </lineage>
</organism>
<dbReference type="Proteomes" id="UP000002791">
    <property type="component" value="Chromosome"/>
</dbReference>
<feature type="domain" description="Carrier" evidence="1">
    <location>
        <begin position="49"/>
        <end position="83"/>
    </location>
</feature>
<evidence type="ECO:0000313" key="3">
    <source>
        <dbReference type="Proteomes" id="UP000002791"/>
    </source>
</evidence>
<dbReference type="STRING" id="882082.SaccyDRAFT_2842"/>
<sequence>MTAENDTGVDELDVDAQTRLRQVFTECLVDEDGAPPADPASCRRGETSGWDSVTHLQLVARIEECFGVELDLDDIVDLETYADGVKILRKLGVEV</sequence>
<dbReference type="eggNOG" id="COG0236">
    <property type="taxonomic scope" value="Bacteria"/>
</dbReference>
<dbReference type="InterPro" id="IPR009081">
    <property type="entry name" value="PP-bd_ACP"/>
</dbReference>
<dbReference type="HOGENOM" id="CLU_108696_20_1_11"/>
<dbReference type="Gene3D" id="1.10.1200.10">
    <property type="entry name" value="ACP-like"/>
    <property type="match status" value="1"/>
</dbReference>
<evidence type="ECO:0000259" key="1">
    <source>
        <dbReference type="Pfam" id="PF00550"/>
    </source>
</evidence>
<name>H5XHK8_9PSEU</name>
<dbReference type="OrthoDB" id="5326335at2"/>
<gene>
    <name evidence="2" type="ORF">SaccyDRAFT_2842</name>
</gene>
<dbReference type="EMBL" id="CM001440">
    <property type="protein sequence ID" value="EHR61688.1"/>
    <property type="molecule type" value="Genomic_DNA"/>
</dbReference>
<dbReference type="Pfam" id="PF00550">
    <property type="entry name" value="PP-binding"/>
    <property type="match status" value="1"/>
</dbReference>
<keyword evidence="3" id="KW-1185">Reference proteome</keyword>
<evidence type="ECO:0000313" key="2">
    <source>
        <dbReference type="EMBL" id="EHR61688.1"/>
    </source>
</evidence>
<dbReference type="InterPro" id="IPR036736">
    <property type="entry name" value="ACP-like_sf"/>
</dbReference>
<protein>
    <submittedName>
        <fullName evidence="2">Acyl carrier protein</fullName>
    </submittedName>
</protein>
<dbReference type="AlphaFoldDB" id="H5XHK8"/>
<proteinExistence type="predicted"/>
<reference evidence="2 3" key="1">
    <citation type="submission" date="2011-11" db="EMBL/GenBank/DDBJ databases">
        <title>The Noncontiguous Finished sequence of Saccharomonospora cyanea NA-134.</title>
        <authorList>
            <consortium name="US DOE Joint Genome Institute"/>
            <person name="Lucas S."/>
            <person name="Han J."/>
            <person name="Lapidus A."/>
            <person name="Cheng J.-F."/>
            <person name="Goodwin L."/>
            <person name="Pitluck S."/>
            <person name="Peters L."/>
            <person name="Ovchinnikova G."/>
            <person name="Lu M."/>
            <person name="Detter J.C."/>
            <person name="Han C."/>
            <person name="Tapia R."/>
            <person name="Land M."/>
            <person name="Hauser L."/>
            <person name="Kyrpides N."/>
            <person name="Ivanova N."/>
            <person name="Pagani I."/>
            <person name="Brambilla E.-M."/>
            <person name="Klenk H.-P."/>
            <person name="Woyke T."/>
        </authorList>
    </citation>
    <scope>NUCLEOTIDE SEQUENCE [LARGE SCALE GENOMIC DNA]</scope>
    <source>
        <strain evidence="2 3">NA-134</strain>
    </source>
</reference>
<dbReference type="SUPFAM" id="SSF47336">
    <property type="entry name" value="ACP-like"/>
    <property type="match status" value="1"/>
</dbReference>